<evidence type="ECO:0000313" key="3">
    <source>
        <dbReference type="Proteomes" id="UP001515480"/>
    </source>
</evidence>
<feature type="region of interest" description="Disordered" evidence="1">
    <location>
        <begin position="161"/>
        <end position="210"/>
    </location>
</feature>
<evidence type="ECO:0000256" key="1">
    <source>
        <dbReference type="SAM" id="MobiDB-lite"/>
    </source>
</evidence>
<dbReference type="AlphaFoldDB" id="A0AB34K5L1"/>
<dbReference type="EMBL" id="JBGBPQ010000002">
    <property type="protein sequence ID" value="KAL1527679.1"/>
    <property type="molecule type" value="Genomic_DNA"/>
</dbReference>
<sequence>MAPITQGAWQLSETPLITTDHRPLAQPDYSSSTSQSPRKLIPFGRPDLYMHCVPHPKLLGSYWASLCAQAKALLEMLWSAPKPIPVHEESKVLQVDILSEPLYSRDVPERTELAMEVSAARPPTRPALDTTPSKPAEMAIAMPADAPLPAAHALSPAGLSSGPGALATSPSLSHPAVREAADDTAKSSGTASVLAAAHPAPSVPLDHPGEVAHGTISRVATLPSKRRSSTRRLHLSYTT</sequence>
<keyword evidence="3" id="KW-1185">Reference proteome</keyword>
<accession>A0AB34K5L1</accession>
<organism evidence="2 3">
    <name type="scientific">Prymnesium parvum</name>
    <name type="common">Toxic golden alga</name>
    <dbReference type="NCBI Taxonomy" id="97485"/>
    <lineage>
        <taxon>Eukaryota</taxon>
        <taxon>Haptista</taxon>
        <taxon>Haptophyta</taxon>
        <taxon>Prymnesiophyceae</taxon>
        <taxon>Prymnesiales</taxon>
        <taxon>Prymnesiaceae</taxon>
        <taxon>Prymnesium</taxon>
    </lineage>
</organism>
<evidence type="ECO:0000313" key="2">
    <source>
        <dbReference type="EMBL" id="KAL1527679.1"/>
    </source>
</evidence>
<feature type="compositionally biased region" description="Basic and acidic residues" evidence="1">
    <location>
        <begin position="176"/>
        <end position="185"/>
    </location>
</feature>
<protein>
    <submittedName>
        <fullName evidence="2">Uncharacterized protein</fullName>
    </submittedName>
</protein>
<dbReference type="Proteomes" id="UP001515480">
    <property type="component" value="Unassembled WGS sequence"/>
</dbReference>
<reference evidence="2 3" key="1">
    <citation type="journal article" date="2024" name="Science">
        <title>Giant polyketide synthase enzymes in the biosynthesis of giant marine polyether toxins.</title>
        <authorList>
            <person name="Fallon T.R."/>
            <person name="Shende V.V."/>
            <person name="Wierzbicki I.H."/>
            <person name="Pendleton A.L."/>
            <person name="Watervoot N.F."/>
            <person name="Auber R.P."/>
            <person name="Gonzalez D.J."/>
            <person name="Wisecaver J.H."/>
            <person name="Moore B.S."/>
        </authorList>
    </citation>
    <scope>NUCLEOTIDE SEQUENCE [LARGE SCALE GENOMIC DNA]</scope>
    <source>
        <strain evidence="2 3">12B1</strain>
    </source>
</reference>
<comment type="caution">
    <text evidence="2">The sequence shown here is derived from an EMBL/GenBank/DDBJ whole genome shotgun (WGS) entry which is preliminary data.</text>
</comment>
<name>A0AB34K5L1_PRYPA</name>
<gene>
    <name evidence="2" type="ORF">AB1Y20_009065</name>
</gene>
<proteinExistence type="predicted"/>